<accession>A0AAW2CMF9</accession>
<dbReference type="PANTHER" id="PTHR11926:SF1494">
    <property type="entry name" value="FLAVONOL 3-O-GLUCOSYLTRANSFERASE UGT76E12-RELATED"/>
    <property type="match status" value="1"/>
</dbReference>
<reference evidence="6 7" key="1">
    <citation type="submission" date="2024-01" db="EMBL/GenBank/DDBJ databases">
        <title>A telomere-to-telomere, gap-free genome of sweet tea (Lithocarpus litseifolius).</title>
        <authorList>
            <person name="Zhou J."/>
        </authorList>
    </citation>
    <scope>NUCLEOTIDE SEQUENCE [LARGE SCALE GENOMIC DNA]</scope>
    <source>
        <strain evidence="6">Zhou-2022a</strain>
        <tissue evidence="6">Leaf</tissue>
    </source>
</reference>
<dbReference type="PANTHER" id="PTHR11926">
    <property type="entry name" value="GLUCOSYL/GLUCURONOSYL TRANSFERASES"/>
    <property type="match status" value="1"/>
</dbReference>
<evidence type="ECO:0000256" key="1">
    <source>
        <dbReference type="ARBA" id="ARBA00009995"/>
    </source>
</evidence>
<dbReference type="Gene3D" id="3.40.50.2000">
    <property type="entry name" value="Glycogen Phosphorylase B"/>
    <property type="match status" value="2"/>
</dbReference>
<evidence type="ECO:0000313" key="6">
    <source>
        <dbReference type="EMBL" id="KAK9999402.1"/>
    </source>
</evidence>
<evidence type="ECO:0000256" key="5">
    <source>
        <dbReference type="RuleBase" id="RU362057"/>
    </source>
</evidence>
<dbReference type="GO" id="GO:0080044">
    <property type="term" value="F:quercetin 7-O-glucosyltransferase activity"/>
    <property type="evidence" value="ECO:0007669"/>
    <property type="project" value="TreeGrafter"/>
</dbReference>
<comment type="caution">
    <text evidence="6">The sequence shown here is derived from an EMBL/GenBank/DDBJ whole genome shotgun (WGS) entry which is preliminary data.</text>
</comment>
<dbReference type="SUPFAM" id="SSF53756">
    <property type="entry name" value="UDP-Glycosyltransferase/glycogen phosphorylase"/>
    <property type="match status" value="1"/>
</dbReference>
<dbReference type="Pfam" id="PF00201">
    <property type="entry name" value="UDPGT"/>
    <property type="match status" value="1"/>
</dbReference>
<dbReference type="Proteomes" id="UP001459277">
    <property type="component" value="Unassembled WGS sequence"/>
</dbReference>
<keyword evidence="3 4" id="KW-0808">Transferase</keyword>
<dbReference type="InterPro" id="IPR035595">
    <property type="entry name" value="UDP_glycos_trans_CS"/>
</dbReference>
<dbReference type="EMBL" id="JAZDWU010000006">
    <property type="protein sequence ID" value="KAK9999402.1"/>
    <property type="molecule type" value="Genomic_DNA"/>
</dbReference>
<evidence type="ECO:0000256" key="3">
    <source>
        <dbReference type="ARBA" id="ARBA00022679"/>
    </source>
</evidence>
<proteinExistence type="inferred from homology"/>
<protein>
    <recommendedName>
        <fullName evidence="5">Glycosyltransferase</fullName>
        <ecNumber evidence="5">2.4.1.-</ecNumber>
    </recommendedName>
</protein>
<comment type="similarity">
    <text evidence="1 4">Belongs to the UDP-glycosyltransferase family.</text>
</comment>
<dbReference type="AlphaFoldDB" id="A0AAW2CMF9"/>
<dbReference type="FunFam" id="3.40.50.2000:FF:000078">
    <property type="entry name" value="Glycosyltransferase"/>
    <property type="match status" value="1"/>
</dbReference>
<dbReference type="FunFam" id="3.40.50.2000:FF:000178">
    <property type="entry name" value="Glycosyltransferase"/>
    <property type="match status" value="1"/>
</dbReference>
<organism evidence="6 7">
    <name type="scientific">Lithocarpus litseifolius</name>
    <dbReference type="NCBI Taxonomy" id="425828"/>
    <lineage>
        <taxon>Eukaryota</taxon>
        <taxon>Viridiplantae</taxon>
        <taxon>Streptophyta</taxon>
        <taxon>Embryophyta</taxon>
        <taxon>Tracheophyta</taxon>
        <taxon>Spermatophyta</taxon>
        <taxon>Magnoliopsida</taxon>
        <taxon>eudicotyledons</taxon>
        <taxon>Gunneridae</taxon>
        <taxon>Pentapetalae</taxon>
        <taxon>rosids</taxon>
        <taxon>fabids</taxon>
        <taxon>Fagales</taxon>
        <taxon>Fagaceae</taxon>
        <taxon>Lithocarpus</taxon>
    </lineage>
</organism>
<dbReference type="PROSITE" id="PS00375">
    <property type="entry name" value="UDPGT"/>
    <property type="match status" value="1"/>
</dbReference>
<dbReference type="EC" id="2.4.1.-" evidence="5"/>
<keyword evidence="2 4" id="KW-0328">Glycosyltransferase</keyword>
<name>A0AAW2CMF9_9ROSI</name>
<evidence type="ECO:0000313" key="7">
    <source>
        <dbReference type="Proteomes" id="UP001459277"/>
    </source>
</evidence>
<evidence type="ECO:0000256" key="4">
    <source>
        <dbReference type="RuleBase" id="RU003718"/>
    </source>
</evidence>
<dbReference type="GO" id="GO:0080043">
    <property type="term" value="F:quercetin 3-O-glucosyltransferase activity"/>
    <property type="evidence" value="ECO:0007669"/>
    <property type="project" value="TreeGrafter"/>
</dbReference>
<dbReference type="InterPro" id="IPR002213">
    <property type="entry name" value="UDP_glucos_trans"/>
</dbReference>
<sequence>MANSEDTPQKPHAIFIPYPLQGHVTPSVHLAIKLASRGFTITFINTQYIHHNTSRAKPNTNDDIFSSARDSGLDIRYTTVSDGLPVEFDRSLNHDQFMAALLHVYSAHAEEVVEKIVRSAKPRVCCLIADTFFVWPSMIARKFGLSYVSFWTEPALVFTLYYHLNLLRLNGHFGCQDVREDPIDYIPGVQAMDPKNMTSYLQDTDTSTVCHQIIFRAFEDARSADFVLCNTVEELEPETISALQAKMPFYSIGPIFPSGFTKSNVATSLWSESDCTQWLNNKPRGSVLYVSFGSYAHVSEKDLKEIANGLSLSKVYFVWVLRPDIVSSDDADPLPVGFREEVADRSMIIPWCCQNTVLTHPAIGGFLTHCGWNSILESIWCKVPLLCFPLLTDQFTNRKLVVDDWKIGINLSNRKLITKEEVSNNVKRLMSPLGKANKKAISQVGNTLENALKSNGSSEKNMGKFIKDLKAKIQEKYDIYPSSLAGII</sequence>
<dbReference type="CDD" id="cd03784">
    <property type="entry name" value="GT1_Gtf-like"/>
    <property type="match status" value="1"/>
</dbReference>
<gene>
    <name evidence="6" type="ORF">SO802_019005</name>
</gene>
<keyword evidence="7" id="KW-1185">Reference proteome</keyword>
<evidence type="ECO:0000256" key="2">
    <source>
        <dbReference type="ARBA" id="ARBA00022676"/>
    </source>
</evidence>